<evidence type="ECO:0000256" key="1">
    <source>
        <dbReference type="ARBA" id="ARBA00007102"/>
    </source>
</evidence>
<gene>
    <name evidence="5" type="primary">rps10</name>
    <name evidence="7" type="ordered locus">Aboo_0074</name>
</gene>
<evidence type="ECO:0000259" key="6">
    <source>
        <dbReference type="SMART" id="SM01403"/>
    </source>
</evidence>
<sequence length="104" mass="12038">MAVYRARIRLSGADHKKVDEVCNQIKKIAERTGVELHGPIPLPTKRLVVPVRKAPDGEGSETWERWEMRIHKRLIDIDADERALRQLMRIQIPDGIHIEIELKS</sequence>
<dbReference type="GO" id="GO:0006412">
    <property type="term" value="P:translation"/>
    <property type="evidence" value="ECO:0007669"/>
    <property type="project" value="UniProtKB-UniRule"/>
</dbReference>
<accession>B5IE97</accession>
<dbReference type="SMART" id="SM01403">
    <property type="entry name" value="Ribosomal_S10"/>
    <property type="match status" value="1"/>
</dbReference>
<comment type="subunit">
    <text evidence="5">Part of the 30S ribosomal subunit.</text>
</comment>
<dbReference type="Pfam" id="PF00338">
    <property type="entry name" value="Ribosomal_S10"/>
    <property type="match status" value="1"/>
</dbReference>
<evidence type="ECO:0000313" key="7">
    <source>
        <dbReference type="EMBL" id="ADD07886.1"/>
    </source>
</evidence>
<evidence type="ECO:0000256" key="5">
    <source>
        <dbReference type="HAMAP-Rule" id="MF_00508"/>
    </source>
</evidence>
<dbReference type="GeneID" id="8827010"/>
<dbReference type="STRING" id="439481.Aboo_0074"/>
<organism evidence="7 8">
    <name type="scientific">Aciduliprofundum boonei (strain DSM 19572 / T469)</name>
    <dbReference type="NCBI Taxonomy" id="439481"/>
    <lineage>
        <taxon>Archaea</taxon>
        <taxon>Methanobacteriati</taxon>
        <taxon>Thermoplasmatota</taxon>
        <taxon>DHVE2 group</taxon>
        <taxon>Candidatus Aciduliprofundum</taxon>
    </lineage>
</organism>
<dbReference type="GO" id="GO:0000049">
    <property type="term" value="F:tRNA binding"/>
    <property type="evidence" value="ECO:0007669"/>
    <property type="project" value="UniProtKB-UniRule"/>
</dbReference>
<protein>
    <recommendedName>
        <fullName evidence="4 5">Small ribosomal subunit protein uS10</fullName>
    </recommendedName>
</protein>
<dbReference type="InterPro" id="IPR001848">
    <property type="entry name" value="Ribosomal_uS10"/>
</dbReference>
<name>B5IE97_ACIB4</name>
<comment type="similarity">
    <text evidence="1 5">Belongs to the universal ribosomal protein uS10 family.</text>
</comment>
<dbReference type="InterPro" id="IPR027486">
    <property type="entry name" value="Ribosomal_uS10_dom"/>
</dbReference>
<dbReference type="NCBIfam" id="TIGR01046">
    <property type="entry name" value="uS10_euk_arch"/>
    <property type="match status" value="1"/>
</dbReference>
<keyword evidence="3 5" id="KW-0687">Ribonucleoprotein</keyword>
<dbReference type="OrthoDB" id="371736at2157"/>
<dbReference type="eggNOG" id="arCOG01758">
    <property type="taxonomic scope" value="Archaea"/>
</dbReference>
<dbReference type="InterPro" id="IPR036838">
    <property type="entry name" value="Ribosomal_uS10_dom_sf"/>
</dbReference>
<keyword evidence="8" id="KW-1185">Reference proteome</keyword>
<dbReference type="FunFam" id="3.30.70.600:FF:000004">
    <property type="entry name" value="30S ribosomal protein S10"/>
    <property type="match status" value="1"/>
</dbReference>
<evidence type="ECO:0000256" key="4">
    <source>
        <dbReference type="ARBA" id="ARBA00035162"/>
    </source>
</evidence>
<proteinExistence type="inferred from homology"/>
<evidence type="ECO:0000256" key="2">
    <source>
        <dbReference type="ARBA" id="ARBA00022980"/>
    </source>
</evidence>
<dbReference type="InterPro" id="IPR005729">
    <property type="entry name" value="Ribosomal_uS10_euk/arc"/>
</dbReference>
<dbReference type="PANTHER" id="PTHR11700">
    <property type="entry name" value="30S RIBOSOMAL PROTEIN S10 FAMILY MEMBER"/>
    <property type="match status" value="1"/>
</dbReference>
<reference evidence="7" key="1">
    <citation type="submission" date="2010-02" db="EMBL/GenBank/DDBJ databases">
        <title>Complete sequence of Aciduliprofundum boonei T469.</title>
        <authorList>
            <consortium name="US DOE Joint Genome Institute"/>
            <person name="Lucas S."/>
            <person name="Copeland A."/>
            <person name="Lapidus A."/>
            <person name="Cheng J.-F."/>
            <person name="Bruce D."/>
            <person name="Goodwin L."/>
            <person name="Pitluck S."/>
            <person name="Saunders E."/>
            <person name="Detter J.C."/>
            <person name="Han C."/>
            <person name="Tapia R."/>
            <person name="Land M."/>
            <person name="Hauser L."/>
            <person name="Kyrpides N."/>
            <person name="Mikhailova N."/>
            <person name="Flores G."/>
            <person name="Reysenbach A.-L."/>
            <person name="Woyke T."/>
        </authorList>
    </citation>
    <scope>NUCLEOTIDE SEQUENCE</scope>
    <source>
        <strain evidence="7">T469</strain>
    </source>
</reference>
<dbReference type="GO" id="GO:0015935">
    <property type="term" value="C:small ribosomal subunit"/>
    <property type="evidence" value="ECO:0007669"/>
    <property type="project" value="UniProtKB-UniRule"/>
</dbReference>
<dbReference type="Proteomes" id="UP000001400">
    <property type="component" value="Chromosome"/>
</dbReference>
<dbReference type="GO" id="GO:0003735">
    <property type="term" value="F:structural constituent of ribosome"/>
    <property type="evidence" value="ECO:0007669"/>
    <property type="project" value="UniProtKB-UniRule"/>
</dbReference>
<dbReference type="Gene3D" id="3.30.70.600">
    <property type="entry name" value="Ribosomal protein S10 domain"/>
    <property type="match status" value="1"/>
</dbReference>
<feature type="domain" description="Small ribosomal subunit protein uS10" evidence="6">
    <location>
        <begin position="7"/>
        <end position="101"/>
    </location>
</feature>
<dbReference type="InterPro" id="IPR018268">
    <property type="entry name" value="Ribosomal_uS10_CS"/>
</dbReference>
<keyword evidence="2 5" id="KW-0689">Ribosomal protein</keyword>
<dbReference type="SUPFAM" id="SSF54999">
    <property type="entry name" value="Ribosomal protein S10"/>
    <property type="match status" value="1"/>
</dbReference>
<dbReference type="HAMAP" id="MF_00508">
    <property type="entry name" value="Ribosomal_uS10"/>
    <property type="match status" value="1"/>
</dbReference>
<dbReference type="KEGG" id="abi:Aboo_0074"/>
<dbReference type="HOGENOM" id="CLU_122625_0_1_2"/>
<evidence type="ECO:0000256" key="3">
    <source>
        <dbReference type="ARBA" id="ARBA00023274"/>
    </source>
</evidence>
<dbReference type="PROSITE" id="PS00361">
    <property type="entry name" value="RIBOSOMAL_S10"/>
    <property type="match status" value="1"/>
</dbReference>
<comment type="function">
    <text evidence="5">Involved in the binding of tRNA to the ribosomes.</text>
</comment>
<dbReference type="EMBL" id="CP001941">
    <property type="protein sequence ID" value="ADD07886.1"/>
    <property type="molecule type" value="Genomic_DNA"/>
</dbReference>
<dbReference type="AlphaFoldDB" id="B5IE97"/>
<evidence type="ECO:0000313" key="8">
    <source>
        <dbReference type="Proteomes" id="UP000001400"/>
    </source>
</evidence>
<dbReference type="RefSeq" id="WP_008084981.1">
    <property type="nucleotide sequence ID" value="NC_013926.1"/>
</dbReference>
<dbReference type="PRINTS" id="PR00971">
    <property type="entry name" value="RIBOSOMALS10"/>
</dbReference>